<evidence type="ECO:0000313" key="1">
    <source>
        <dbReference type="EMBL" id="GIJ53805.1"/>
    </source>
</evidence>
<organism evidence="1 2">
    <name type="scientific">Virgisporangium aurantiacum</name>
    <dbReference type="NCBI Taxonomy" id="175570"/>
    <lineage>
        <taxon>Bacteria</taxon>
        <taxon>Bacillati</taxon>
        <taxon>Actinomycetota</taxon>
        <taxon>Actinomycetes</taxon>
        <taxon>Micromonosporales</taxon>
        <taxon>Micromonosporaceae</taxon>
        <taxon>Virgisporangium</taxon>
    </lineage>
</organism>
<accession>A0A8J3Z1V1</accession>
<protein>
    <recommendedName>
        <fullName evidence="3">Metallo-beta-lactamase domain-containing protein</fullName>
    </recommendedName>
</protein>
<dbReference type="PANTHER" id="PTHR30619:SF1">
    <property type="entry name" value="RECOMBINATION PROTEIN 2"/>
    <property type="match status" value="1"/>
</dbReference>
<evidence type="ECO:0000313" key="2">
    <source>
        <dbReference type="Proteomes" id="UP000612585"/>
    </source>
</evidence>
<sequence length="397" mass="43893">MTATVRMYNVGFGDAFLVTVPKRGRPWRMLVDCGVHMHGASTHDLDSIVEDIIATIAADSDSRARLDVVVATHRHRDHIAGFDNERWHDVEVGEVWLPWVEDPEDEDAVNLRNRQQAAALSLHGHFATGGEDDRAAFVMNSLSNDDAMWVLQNGFAGRPKRRYVSAQGAKAHPLPGVRGGCVYFLGPPRDPRDLAVMDPPKNQRWLRAGELSTPATGADLFPGYAVSADDFKRRYEHLAVDDKLRESFKEEPVDTLTAASLLDRAVNNTSVIFLLQVGDALLLFPGDAQWGAWRPLLDDADVRSLLGRTTLYKISHHGSHNGTPVEVADEVLRDVTSLLSVRPIDRWAHIPKKELVDALLKAPRQVVSSIEDAAAAPTVEGVRCHPRGLWKEVTVVT</sequence>
<proteinExistence type="predicted"/>
<gene>
    <name evidence="1" type="ORF">Vau01_013210</name>
</gene>
<dbReference type="InterPro" id="IPR052159">
    <property type="entry name" value="Competence_DNA_uptake"/>
</dbReference>
<comment type="caution">
    <text evidence="1">The sequence shown here is derived from an EMBL/GenBank/DDBJ whole genome shotgun (WGS) entry which is preliminary data.</text>
</comment>
<dbReference type="SUPFAM" id="SSF56281">
    <property type="entry name" value="Metallo-hydrolase/oxidoreductase"/>
    <property type="match status" value="1"/>
</dbReference>
<dbReference type="Gene3D" id="3.60.15.10">
    <property type="entry name" value="Ribonuclease Z/Hydroxyacylglutathione hydrolase-like"/>
    <property type="match status" value="1"/>
</dbReference>
<dbReference type="AlphaFoldDB" id="A0A8J3Z1V1"/>
<evidence type="ECO:0008006" key="3">
    <source>
        <dbReference type="Google" id="ProtNLM"/>
    </source>
</evidence>
<dbReference type="Proteomes" id="UP000612585">
    <property type="component" value="Unassembled WGS sequence"/>
</dbReference>
<dbReference type="PANTHER" id="PTHR30619">
    <property type="entry name" value="DNA INTERNALIZATION/COMPETENCE PROTEIN COMEC/REC2"/>
    <property type="match status" value="1"/>
</dbReference>
<dbReference type="RefSeq" id="WP_203988297.1">
    <property type="nucleotide sequence ID" value="NZ_BOPG01000009.1"/>
</dbReference>
<dbReference type="EMBL" id="BOPG01000009">
    <property type="protein sequence ID" value="GIJ53805.1"/>
    <property type="molecule type" value="Genomic_DNA"/>
</dbReference>
<reference evidence="1" key="1">
    <citation type="submission" date="2021-01" db="EMBL/GenBank/DDBJ databases">
        <title>Whole genome shotgun sequence of Virgisporangium aurantiacum NBRC 16421.</title>
        <authorList>
            <person name="Komaki H."/>
            <person name="Tamura T."/>
        </authorList>
    </citation>
    <scope>NUCLEOTIDE SEQUENCE</scope>
    <source>
        <strain evidence="1">NBRC 16421</strain>
    </source>
</reference>
<name>A0A8J3Z1V1_9ACTN</name>
<keyword evidence="2" id="KW-1185">Reference proteome</keyword>
<dbReference type="InterPro" id="IPR036866">
    <property type="entry name" value="RibonucZ/Hydroxyglut_hydro"/>
</dbReference>